<dbReference type="GO" id="GO:0005576">
    <property type="term" value="C:extracellular region"/>
    <property type="evidence" value="ECO:0007669"/>
    <property type="project" value="InterPro"/>
</dbReference>
<dbReference type="RefSeq" id="XP_016970560.2">
    <property type="nucleotide sequence ID" value="XM_017115071.2"/>
</dbReference>
<feature type="domain" description="Chitin-binding type-2" evidence="3">
    <location>
        <begin position="112"/>
        <end position="169"/>
    </location>
</feature>
<evidence type="ECO:0000256" key="2">
    <source>
        <dbReference type="SAM" id="SignalP"/>
    </source>
</evidence>
<dbReference type="AlphaFoldDB" id="A0A6P4DXY2"/>
<feature type="region of interest" description="Disordered" evidence="1">
    <location>
        <begin position="80"/>
        <end position="110"/>
    </location>
</feature>
<evidence type="ECO:0000259" key="3">
    <source>
        <dbReference type="PROSITE" id="PS50940"/>
    </source>
</evidence>
<sequence length="170" mass="18789">MQQSLRFGLLLIVYGVFLVVWGIHGLDIPECRGQNGIINNTRPNCSFAYLNCSDQDSLFCYDPTSCSANFTCEQIDSVDNSTASPNQTTPIVVTTPTPTPSPSSTSSPSDIRRVCRQGVTRRFSYPQNCNYFYYCVDGFLLVEQCPIGYVFDTETGACGRQRASADCTLK</sequence>
<dbReference type="RefSeq" id="XP_016970560.1">
    <property type="nucleotide sequence ID" value="XM_017115071.1"/>
</dbReference>
<gene>
    <name evidence="4" type="primary">LOC108038301</name>
</gene>
<evidence type="ECO:0000313" key="4">
    <source>
        <dbReference type="RefSeq" id="XP_016970560.1"/>
    </source>
</evidence>
<keyword evidence="2" id="KW-0732">Signal</keyword>
<feature type="chain" id="PRO_5027953203" evidence="2">
    <location>
        <begin position="26"/>
        <end position="170"/>
    </location>
</feature>
<evidence type="ECO:0000256" key="1">
    <source>
        <dbReference type="SAM" id="MobiDB-lite"/>
    </source>
</evidence>
<dbReference type="OrthoDB" id="6020543at2759"/>
<reference evidence="4" key="1">
    <citation type="submission" date="2025-08" db="UniProtKB">
        <authorList>
            <consortium name="RefSeq"/>
        </authorList>
    </citation>
    <scope>IDENTIFICATION</scope>
</reference>
<accession>A0A6P4DXY2</accession>
<dbReference type="SUPFAM" id="SSF57625">
    <property type="entry name" value="Invertebrate chitin-binding proteins"/>
    <property type="match status" value="1"/>
</dbReference>
<dbReference type="InterPro" id="IPR002557">
    <property type="entry name" value="Chitin-bd_dom"/>
</dbReference>
<protein>
    <submittedName>
        <fullName evidence="4">Uncharacterized protein LOC108038301</fullName>
    </submittedName>
</protein>
<dbReference type="Pfam" id="PF01607">
    <property type="entry name" value="CBM_14"/>
    <property type="match status" value="1"/>
</dbReference>
<proteinExistence type="predicted"/>
<dbReference type="PROSITE" id="PS50940">
    <property type="entry name" value="CHIT_BIND_II"/>
    <property type="match status" value="1"/>
</dbReference>
<feature type="compositionally biased region" description="Low complexity" evidence="1">
    <location>
        <begin position="88"/>
        <end position="109"/>
    </location>
</feature>
<organism evidence="4">
    <name type="scientific">Drosophila rhopaloa</name>
    <name type="common">Fruit fly</name>
    <dbReference type="NCBI Taxonomy" id="1041015"/>
    <lineage>
        <taxon>Eukaryota</taxon>
        <taxon>Metazoa</taxon>
        <taxon>Ecdysozoa</taxon>
        <taxon>Arthropoda</taxon>
        <taxon>Hexapoda</taxon>
        <taxon>Insecta</taxon>
        <taxon>Pterygota</taxon>
        <taxon>Neoptera</taxon>
        <taxon>Endopterygota</taxon>
        <taxon>Diptera</taxon>
        <taxon>Brachycera</taxon>
        <taxon>Muscomorpha</taxon>
        <taxon>Ephydroidea</taxon>
        <taxon>Drosophilidae</taxon>
        <taxon>Drosophila</taxon>
        <taxon>Sophophora</taxon>
    </lineage>
</organism>
<dbReference type="GeneID" id="108038301"/>
<dbReference type="GO" id="GO:0008061">
    <property type="term" value="F:chitin binding"/>
    <property type="evidence" value="ECO:0007669"/>
    <property type="project" value="InterPro"/>
</dbReference>
<feature type="signal peptide" evidence="2">
    <location>
        <begin position="1"/>
        <end position="25"/>
    </location>
</feature>
<dbReference type="SMART" id="SM00494">
    <property type="entry name" value="ChtBD2"/>
    <property type="match status" value="1"/>
</dbReference>
<dbReference type="InterPro" id="IPR036508">
    <property type="entry name" value="Chitin-bd_dom_sf"/>
</dbReference>
<name>A0A6P4DXY2_DRORH</name>
<dbReference type="Gene3D" id="2.170.140.10">
    <property type="entry name" value="Chitin binding domain"/>
    <property type="match status" value="1"/>
</dbReference>